<evidence type="ECO:0000256" key="1">
    <source>
        <dbReference type="SAM" id="MobiDB-lite"/>
    </source>
</evidence>
<name>A0A921KHY8_9FIRM</name>
<evidence type="ECO:0000313" key="3">
    <source>
        <dbReference type="Proteomes" id="UP000749320"/>
    </source>
</evidence>
<protein>
    <submittedName>
        <fullName evidence="2">Uncharacterized protein</fullName>
    </submittedName>
</protein>
<dbReference type="EMBL" id="DYWV01000059">
    <property type="protein sequence ID" value="HJF39623.1"/>
    <property type="molecule type" value="Genomic_DNA"/>
</dbReference>
<feature type="region of interest" description="Disordered" evidence="1">
    <location>
        <begin position="83"/>
        <end position="109"/>
    </location>
</feature>
<dbReference type="Proteomes" id="UP000749320">
    <property type="component" value="Unassembled WGS sequence"/>
</dbReference>
<sequence length="109" mass="12170">MSKQLKMAVIHGGKMVCYFDDGTSETHHSDEWNVDQMRLHAITQGATFVSALSAPTGRILEYYVNDKPKVQSISMSELFKSDFDNTGLAQPHNPWKEDTPQTKSNGPTP</sequence>
<accession>A0A921KHY8</accession>
<proteinExistence type="predicted"/>
<reference evidence="2" key="2">
    <citation type="submission" date="2021-09" db="EMBL/GenBank/DDBJ databases">
        <authorList>
            <person name="Gilroy R."/>
        </authorList>
    </citation>
    <scope>NUCLEOTIDE SEQUENCE</scope>
    <source>
        <strain evidence="2">CHK193-16274</strain>
    </source>
</reference>
<organism evidence="2 3">
    <name type="scientific">Thomasclavelia spiroformis</name>
    <dbReference type="NCBI Taxonomy" id="29348"/>
    <lineage>
        <taxon>Bacteria</taxon>
        <taxon>Bacillati</taxon>
        <taxon>Bacillota</taxon>
        <taxon>Erysipelotrichia</taxon>
        <taxon>Erysipelotrichales</taxon>
        <taxon>Coprobacillaceae</taxon>
        <taxon>Thomasclavelia</taxon>
    </lineage>
</organism>
<reference evidence="2" key="1">
    <citation type="journal article" date="2021" name="PeerJ">
        <title>Extensive microbial diversity within the chicken gut microbiome revealed by metagenomics and culture.</title>
        <authorList>
            <person name="Gilroy R."/>
            <person name="Ravi A."/>
            <person name="Getino M."/>
            <person name="Pursley I."/>
            <person name="Horton D.L."/>
            <person name="Alikhan N.F."/>
            <person name="Baker D."/>
            <person name="Gharbi K."/>
            <person name="Hall N."/>
            <person name="Watson M."/>
            <person name="Adriaenssens E.M."/>
            <person name="Foster-Nyarko E."/>
            <person name="Jarju S."/>
            <person name="Secka A."/>
            <person name="Antonio M."/>
            <person name="Oren A."/>
            <person name="Chaudhuri R.R."/>
            <person name="La Ragione R."/>
            <person name="Hildebrand F."/>
            <person name="Pallen M.J."/>
        </authorList>
    </citation>
    <scope>NUCLEOTIDE SEQUENCE</scope>
    <source>
        <strain evidence="2">CHK193-16274</strain>
    </source>
</reference>
<comment type="caution">
    <text evidence="2">The sequence shown here is derived from an EMBL/GenBank/DDBJ whole genome shotgun (WGS) entry which is preliminary data.</text>
</comment>
<evidence type="ECO:0000313" key="2">
    <source>
        <dbReference type="EMBL" id="HJF39623.1"/>
    </source>
</evidence>
<gene>
    <name evidence="2" type="ORF">K8V91_01750</name>
</gene>
<dbReference type="AlphaFoldDB" id="A0A921KHY8"/>